<dbReference type="RefSeq" id="WP_003031497.1">
    <property type="nucleotide sequence ID" value="NZ_AP018548.1"/>
</dbReference>
<dbReference type="GeneID" id="93964271"/>
<reference evidence="1 2" key="1">
    <citation type="submission" date="2018-12" db="EMBL/GenBank/DDBJ databases">
        <authorList>
            <consortium name="Pathogen Informatics"/>
        </authorList>
    </citation>
    <scope>NUCLEOTIDE SEQUENCE [LARGE SCALE GENOMIC DNA]</scope>
    <source>
        <strain evidence="1 2">NCTC10713</strain>
    </source>
</reference>
<name>A0A3S4NK70_STRAP</name>
<dbReference type="Proteomes" id="UP000278419">
    <property type="component" value="Chromosome"/>
</dbReference>
<organism evidence="1 2">
    <name type="scientific">Streptococcus anginosus</name>
    <dbReference type="NCBI Taxonomy" id="1328"/>
    <lineage>
        <taxon>Bacteria</taxon>
        <taxon>Bacillati</taxon>
        <taxon>Bacillota</taxon>
        <taxon>Bacilli</taxon>
        <taxon>Lactobacillales</taxon>
        <taxon>Streptococcaceae</taxon>
        <taxon>Streptococcus</taxon>
        <taxon>Streptococcus anginosus group</taxon>
    </lineage>
</organism>
<proteinExistence type="predicted"/>
<evidence type="ECO:0000313" key="2">
    <source>
        <dbReference type="Proteomes" id="UP000278419"/>
    </source>
</evidence>
<protein>
    <submittedName>
        <fullName evidence="1">SuB0782 undefined product 764400:764714 forward MW:11955</fullName>
    </submittedName>
</protein>
<gene>
    <name evidence="1" type="ORF">NCTC10713_01748</name>
</gene>
<dbReference type="AlphaFoldDB" id="A0A3S4NK70"/>
<evidence type="ECO:0000313" key="1">
    <source>
        <dbReference type="EMBL" id="VED98741.1"/>
    </source>
</evidence>
<dbReference type="EMBL" id="LR134283">
    <property type="protein sequence ID" value="VED98741.1"/>
    <property type="molecule type" value="Genomic_DNA"/>
</dbReference>
<accession>A0A3S4NK70</accession>
<sequence>MKLPKKMQQNKYTEELANTLIKKDESVVWLPSLPQECFRQNKEKGKWETDGFKYWFYQPQSGLPPFEVKCPAERKEPTGITEVVFNKLTAVRINDDVYFKCTDFNILEGGK</sequence>